<sequence>MSNKTSEFDPGFDIDALHETPVRHAHRPEASAQETDKGFHCIPTQQTRSGVSLIGLERAP</sequence>
<name>A0A1H9LIM7_9GAMM</name>
<evidence type="ECO:0000313" key="3">
    <source>
        <dbReference type="Proteomes" id="UP000199233"/>
    </source>
</evidence>
<evidence type="ECO:0000313" key="2">
    <source>
        <dbReference type="EMBL" id="SER11362.1"/>
    </source>
</evidence>
<keyword evidence="3" id="KW-1185">Reference proteome</keyword>
<feature type="region of interest" description="Disordered" evidence="1">
    <location>
        <begin position="1"/>
        <end position="46"/>
    </location>
</feature>
<dbReference type="AlphaFoldDB" id="A0A1H9LIM7"/>
<dbReference type="EMBL" id="FOFS01000016">
    <property type="protein sequence ID" value="SER11362.1"/>
    <property type="molecule type" value="Genomic_DNA"/>
</dbReference>
<protein>
    <submittedName>
        <fullName evidence="2">Uncharacterized protein</fullName>
    </submittedName>
</protein>
<dbReference type="OrthoDB" id="5450856at2"/>
<organism evidence="2 3">
    <name type="scientific">Solimonas aquatica</name>
    <dbReference type="NCBI Taxonomy" id="489703"/>
    <lineage>
        <taxon>Bacteria</taxon>
        <taxon>Pseudomonadati</taxon>
        <taxon>Pseudomonadota</taxon>
        <taxon>Gammaproteobacteria</taxon>
        <taxon>Nevskiales</taxon>
        <taxon>Nevskiaceae</taxon>
        <taxon>Solimonas</taxon>
    </lineage>
</organism>
<evidence type="ECO:0000256" key="1">
    <source>
        <dbReference type="SAM" id="MobiDB-lite"/>
    </source>
</evidence>
<gene>
    <name evidence="2" type="ORF">SAMN04488038_11652</name>
</gene>
<dbReference type="Proteomes" id="UP000199233">
    <property type="component" value="Unassembled WGS sequence"/>
</dbReference>
<dbReference type="RefSeq" id="WP_093289181.1">
    <property type="nucleotide sequence ID" value="NZ_FOFS01000016.1"/>
</dbReference>
<accession>A0A1H9LIM7</accession>
<proteinExistence type="predicted"/>
<reference evidence="2 3" key="1">
    <citation type="submission" date="2016-10" db="EMBL/GenBank/DDBJ databases">
        <authorList>
            <person name="de Groot N.N."/>
        </authorList>
    </citation>
    <scope>NUCLEOTIDE SEQUENCE [LARGE SCALE GENOMIC DNA]</scope>
    <source>
        <strain evidence="2 3">DSM 25927</strain>
    </source>
</reference>
<dbReference type="STRING" id="489703.SAMN04488038_11652"/>